<evidence type="ECO:0000313" key="2">
    <source>
        <dbReference type="EMBL" id="MCV7170836.1"/>
    </source>
</evidence>
<name>A0A9X3BVT1_9MYCO</name>
<evidence type="ECO:0000256" key="1">
    <source>
        <dbReference type="SAM" id="Phobius"/>
    </source>
</evidence>
<feature type="transmembrane region" description="Helical" evidence="1">
    <location>
        <begin position="55"/>
        <end position="71"/>
    </location>
</feature>
<proteinExistence type="predicted"/>
<keyword evidence="3" id="KW-1185">Reference proteome</keyword>
<keyword evidence="1" id="KW-0472">Membrane</keyword>
<accession>A0A9X3BVT1</accession>
<dbReference type="Proteomes" id="UP001140293">
    <property type="component" value="Unassembled WGS sequence"/>
</dbReference>
<dbReference type="EMBL" id="JACKSJ010000098">
    <property type="protein sequence ID" value="MCV7170836.1"/>
    <property type="molecule type" value="Genomic_DNA"/>
</dbReference>
<protein>
    <submittedName>
        <fullName evidence="2">Uncharacterized protein</fullName>
    </submittedName>
</protein>
<gene>
    <name evidence="2" type="ORF">H7I41_13030</name>
</gene>
<feature type="transmembrane region" description="Helical" evidence="1">
    <location>
        <begin position="26"/>
        <end position="48"/>
    </location>
</feature>
<organism evidence="2 3">
    <name type="scientific">[Mycobacterium] manitobense</name>
    <dbReference type="NCBI Taxonomy" id="190147"/>
    <lineage>
        <taxon>Bacteria</taxon>
        <taxon>Bacillati</taxon>
        <taxon>Actinomycetota</taxon>
        <taxon>Actinomycetes</taxon>
        <taxon>Mycobacteriales</taxon>
        <taxon>Mycobacteriaceae</taxon>
        <taxon>Mycolicibacterium</taxon>
    </lineage>
</organism>
<dbReference type="AlphaFoldDB" id="A0A9X3BVT1"/>
<reference evidence="2" key="1">
    <citation type="submission" date="2020-07" db="EMBL/GenBank/DDBJ databases">
        <authorList>
            <person name="Pettersson B.M.F."/>
            <person name="Behra P.R.K."/>
            <person name="Ramesh M."/>
            <person name="Das S."/>
            <person name="Dasgupta S."/>
            <person name="Kirsebom L.A."/>
        </authorList>
    </citation>
    <scope>NUCLEOTIDE SEQUENCE</scope>
    <source>
        <strain evidence="2">DSM 44615</strain>
    </source>
</reference>
<dbReference type="RefSeq" id="WP_264013023.1">
    <property type="nucleotide sequence ID" value="NZ_JACKSJ010000098.1"/>
</dbReference>
<evidence type="ECO:0000313" key="3">
    <source>
        <dbReference type="Proteomes" id="UP001140293"/>
    </source>
</evidence>
<sequence>MDALNHGSLSSHSVAAHDRAPLDPRWVFGFVLAIIGVVAAISGVVVAVMMGQTTVAIIIGIVAGAFFARIAV</sequence>
<reference evidence="2" key="2">
    <citation type="journal article" date="2022" name="BMC Genomics">
        <title>Comparative genome analysis of mycobacteria focusing on tRNA and non-coding RNA.</title>
        <authorList>
            <person name="Behra P.R.K."/>
            <person name="Pettersson B.M.F."/>
            <person name="Ramesh M."/>
            <person name="Das S."/>
            <person name="Dasgupta S."/>
            <person name="Kirsebom L.A."/>
        </authorList>
    </citation>
    <scope>NUCLEOTIDE SEQUENCE</scope>
    <source>
        <strain evidence="2">DSM 44615</strain>
    </source>
</reference>
<keyword evidence="1" id="KW-1133">Transmembrane helix</keyword>
<comment type="caution">
    <text evidence="2">The sequence shown here is derived from an EMBL/GenBank/DDBJ whole genome shotgun (WGS) entry which is preliminary data.</text>
</comment>
<keyword evidence="1" id="KW-0812">Transmembrane</keyword>